<evidence type="ECO:0000256" key="1">
    <source>
        <dbReference type="ARBA" id="ARBA00009677"/>
    </source>
</evidence>
<dbReference type="AlphaFoldDB" id="A0A8D5FVF1"/>
<evidence type="ECO:0000313" key="3">
    <source>
        <dbReference type="EMBL" id="BCL60617.1"/>
    </source>
</evidence>
<dbReference type="EMBL" id="AP024086">
    <property type="protein sequence ID" value="BCL60617.1"/>
    <property type="molecule type" value="Genomic_DNA"/>
</dbReference>
<evidence type="ECO:0000313" key="4">
    <source>
        <dbReference type="Proteomes" id="UP000826725"/>
    </source>
</evidence>
<dbReference type="Proteomes" id="UP000826725">
    <property type="component" value="Chromosome"/>
</dbReference>
<dbReference type="KEGG" id="dbk:DGMP_13100"/>
<dbReference type="Pfam" id="PF06429">
    <property type="entry name" value="Flg_bbr_C"/>
    <property type="match status" value="1"/>
</dbReference>
<organism evidence="3 4">
    <name type="scientific">Desulfomarina profundi</name>
    <dbReference type="NCBI Taxonomy" id="2772557"/>
    <lineage>
        <taxon>Bacteria</taxon>
        <taxon>Pseudomonadati</taxon>
        <taxon>Thermodesulfobacteriota</taxon>
        <taxon>Desulfobulbia</taxon>
        <taxon>Desulfobulbales</taxon>
        <taxon>Desulfobulbaceae</taxon>
        <taxon>Desulfomarina</taxon>
    </lineage>
</organism>
<accession>A0A8D5FVF1</accession>
<protein>
    <recommendedName>
        <fullName evidence="2">Flagellar basal-body/hook protein C-terminal domain-containing protein</fullName>
    </recommendedName>
</protein>
<name>A0A8D5FVF1_9BACT</name>
<gene>
    <name evidence="3" type="ORF">DGMP_13100</name>
</gene>
<evidence type="ECO:0000259" key="2">
    <source>
        <dbReference type="Pfam" id="PF06429"/>
    </source>
</evidence>
<reference evidence="3" key="1">
    <citation type="submission" date="2020-09" db="EMBL/GenBank/DDBJ databases">
        <title>Desulfogranum mesoprofundum gen. nov., sp. nov., a novel mesophilic, sulfate-reducing chemolithoautotroph isolated from a deep-sea hydrothermal vent chimney in the Suiyo Seamount.</title>
        <authorList>
            <person name="Hashimoto Y."/>
            <person name="Nakagawa S."/>
        </authorList>
    </citation>
    <scope>NUCLEOTIDE SEQUENCE</scope>
    <source>
        <strain evidence="3">KT2</strain>
    </source>
</reference>
<comment type="similarity">
    <text evidence="1">Belongs to the flagella basal body rod proteins family.</text>
</comment>
<proteinExistence type="inferred from homology"/>
<sequence>MKMPNVNVLEEMVDMMSATKAYQANVTTIKSAKRMAMKALEIGR</sequence>
<keyword evidence="4" id="KW-1185">Reference proteome</keyword>
<dbReference type="InterPro" id="IPR010930">
    <property type="entry name" value="Flg_bb/hook_C_dom"/>
</dbReference>
<feature type="domain" description="Flagellar basal-body/hook protein C-terminal" evidence="2">
    <location>
        <begin position="3"/>
        <end position="41"/>
    </location>
</feature>